<feature type="active site" evidence="3">
    <location>
        <position position="174"/>
    </location>
</feature>
<dbReference type="Gene3D" id="3.75.10.20">
    <property type="entry name" value="Succinylarginine dihydrolase"/>
    <property type="match status" value="1"/>
</dbReference>
<comment type="pathway">
    <text evidence="3">Amino-acid degradation; L-arginine degradation via AST pathway; L-glutamate and succinate from L-arginine: step 2/5.</text>
</comment>
<keyword evidence="2 3" id="KW-0378">Hydrolase</keyword>
<dbReference type="Pfam" id="PF04996">
    <property type="entry name" value="AstB"/>
    <property type="match status" value="1"/>
</dbReference>
<feature type="binding site" evidence="3">
    <location>
        <begin position="137"/>
        <end position="138"/>
    </location>
    <ligand>
        <name>substrate</name>
    </ligand>
</feature>
<feature type="binding site" evidence="3">
    <location>
        <position position="364"/>
    </location>
    <ligand>
        <name>substrate</name>
    </ligand>
</feature>
<proteinExistence type="inferred from homology"/>
<dbReference type="OrthoDB" id="248552at2"/>
<comment type="catalytic activity">
    <reaction evidence="3">
        <text>N(2)-succinyl-L-arginine + 2 H2O + 2 H(+) = N(2)-succinyl-L-ornithine + 2 NH4(+) + CO2</text>
        <dbReference type="Rhea" id="RHEA:19533"/>
        <dbReference type="ChEBI" id="CHEBI:15377"/>
        <dbReference type="ChEBI" id="CHEBI:15378"/>
        <dbReference type="ChEBI" id="CHEBI:16526"/>
        <dbReference type="ChEBI" id="CHEBI:28938"/>
        <dbReference type="ChEBI" id="CHEBI:58241"/>
        <dbReference type="ChEBI" id="CHEBI:58514"/>
        <dbReference type="EC" id="3.5.3.23"/>
    </reaction>
</comment>
<feature type="active site" evidence="3">
    <location>
        <position position="248"/>
    </location>
</feature>
<dbReference type="SUPFAM" id="SSF55909">
    <property type="entry name" value="Pentein"/>
    <property type="match status" value="1"/>
</dbReference>
<feature type="active site" description="Nucleophile" evidence="3">
    <location>
        <position position="370"/>
    </location>
</feature>
<dbReference type="InterPro" id="IPR037031">
    <property type="entry name" value="AstB_sf"/>
</dbReference>
<evidence type="ECO:0000256" key="3">
    <source>
        <dbReference type="HAMAP-Rule" id="MF_01172"/>
    </source>
</evidence>
<dbReference type="PANTHER" id="PTHR30420">
    <property type="entry name" value="N-SUCCINYLARGININE DIHYDROLASE"/>
    <property type="match status" value="1"/>
</dbReference>
<evidence type="ECO:0000256" key="2">
    <source>
        <dbReference type="ARBA" id="ARBA00022801"/>
    </source>
</evidence>
<dbReference type="GO" id="GO:0019545">
    <property type="term" value="P:L-arginine catabolic process to succinate"/>
    <property type="evidence" value="ECO:0007669"/>
    <property type="project" value="UniProtKB-UniRule"/>
</dbReference>
<name>A0A2S0VL74_9ALTE</name>
<dbReference type="GO" id="GO:0019544">
    <property type="term" value="P:L-arginine catabolic process to L-glutamate"/>
    <property type="evidence" value="ECO:0007669"/>
    <property type="project" value="UniProtKB-UniRule"/>
</dbReference>
<feature type="binding site" evidence="3">
    <location>
        <begin position="19"/>
        <end position="28"/>
    </location>
    <ligand>
        <name>substrate</name>
    </ligand>
</feature>
<dbReference type="EC" id="3.5.3.23" evidence="3"/>
<accession>A0A2S0VL74</accession>
<evidence type="ECO:0000256" key="1">
    <source>
        <dbReference type="ARBA" id="ARBA00022503"/>
    </source>
</evidence>
<dbReference type="AlphaFoldDB" id="A0A2S0VL74"/>
<feature type="binding site" evidence="3">
    <location>
        <position position="110"/>
    </location>
    <ligand>
        <name>substrate</name>
    </ligand>
</feature>
<comment type="subunit">
    <text evidence="3">Homodimer.</text>
</comment>
<dbReference type="UniPathway" id="UPA00185">
    <property type="reaction ID" value="UER00280"/>
</dbReference>
<comment type="similarity">
    <text evidence="3">Belongs to the succinylarginine dihydrolase family.</text>
</comment>
<dbReference type="NCBIfam" id="NF009789">
    <property type="entry name" value="PRK13281.1"/>
    <property type="match status" value="1"/>
</dbReference>
<feature type="binding site" evidence="3">
    <location>
        <position position="212"/>
    </location>
    <ligand>
        <name>substrate</name>
    </ligand>
</feature>
<sequence>MKYYEVNFDGLVGPTHNYAGLAYGNLASQVNANSKANPKRAALQGLDKMQTMLDLGLKQGYIPPLERPDIRTLEKLGFFGTETQIIQQASKHAPQILAACFSASNMWVANAATISSSLDTQDHKIHITPANLLSQFHRSIETQGTAQQLKEIFPENQCFVHHAPLPAHDLFADEGAANHMRMAPSHSHAGINIFVYGRSSSTSIKPQKYPARHTLEACQAIARCHLLNEDRTVFIQQNPTAIDAGAFHNDVVAVNNENVIFYHEHAFLNTLDAEQEIKEKWQCLTNKELYLIKVTNSEIDLTTAIKTYIFNSQIVTIDDDSMVLIAPIECQENTQVKNYIEKLISQKNPINRVIYQDLRQSMKNGGGPACLRLRVVLNSEEIEKVNKDYLFTQPRLKLRDKFKI</sequence>
<dbReference type="GO" id="GO:0009015">
    <property type="term" value="F:N-succinylarginine dihydrolase activity"/>
    <property type="evidence" value="ECO:0007669"/>
    <property type="project" value="UniProtKB-UniRule"/>
</dbReference>
<evidence type="ECO:0000313" key="5">
    <source>
        <dbReference type="Proteomes" id="UP000244441"/>
    </source>
</evidence>
<comment type="function">
    <text evidence="3">Catalyzes the hydrolysis of N(2)-succinylarginine into N(2)-succinylornithine, ammonia and CO(2).</text>
</comment>
<feature type="binding site" evidence="3">
    <location>
        <position position="250"/>
    </location>
    <ligand>
        <name>substrate</name>
    </ligand>
</feature>
<dbReference type="PANTHER" id="PTHR30420:SF2">
    <property type="entry name" value="N-SUCCINYLARGININE DIHYDROLASE"/>
    <property type="match status" value="1"/>
</dbReference>
<gene>
    <name evidence="3" type="primary">astB</name>
    <name evidence="4" type="ORF">C2869_00215</name>
</gene>
<protein>
    <recommendedName>
        <fullName evidence="3">N-succinylarginine dihydrolase</fullName>
        <ecNumber evidence="3">3.5.3.23</ecNumber>
    </recommendedName>
</protein>
<dbReference type="RefSeq" id="WP_108601037.1">
    <property type="nucleotide sequence ID" value="NZ_CP026604.1"/>
</dbReference>
<keyword evidence="1 3" id="KW-0056">Arginine metabolism</keyword>
<reference evidence="4 5" key="1">
    <citation type="submission" date="2018-01" db="EMBL/GenBank/DDBJ databases">
        <title>Genome sequence of a Cantenovulum-like bacteria.</title>
        <authorList>
            <person name="Tan W.R."/>
            <person name="Lau N.-S."/>
            <person name="Go F."/>
            <person name="Amirul A.-A.A."/>
        </authorList>
    </citation>
    <scope>NUCLEOTIDE SEQUENCE [LARGE SCALE GENOMIC DNA]</scope>
    <source>
        <strain evidence="4 5">CCB-QB4</strain>
    </source>
</reference>
<dbReference type="EMBL" id="CP026604">
    <property type="protein sequence ID" value="AWB64958.1"/>
    <property type="molecule type" value="Genomic_DNA"/>
</dbReference>
<dbReference type="InterPro" id="IPR007079">
    <property type="entry name" value="SuccinylArg_d-Hdrlase_AstB"/>
</dbReference>
<dbReference type="Proteomes" id="UP000244441">
    <property type="component" value="Chromosome"/>
</dbReference>
<keyword evidence="5" id="KW-1185">Reference proteome</keyword>
<dbReference type="KEGG" id="cate:C2869_00215"/>
<evidence type="ECO:0000313" key="4">
    <source>
        <dbReference type="EMBL" id="AWB64958.1"/>
    </source>
</evidence>
<dbReference type="HAMAP" id="MF_01172">
    <property type="entry name" value="AstB"/>
    <property type="match status" value="1"/>
</dbReference>
<organism evidence="4 5">
    <name type="scientific">Saccharobesus litoralis</name>
    <dbReference type="NCBI Taxonomy" id="2172099"/>
    <lineage>
        <taxon>Bacteria</taxon>
        <taxon>Pseudomonadati</taxon>
        <taxon>Pseudomonadota</taxon>
        <taxon>Gammaproteobacteria</taxon>
        <taxon>Alteromonadales</taxon>
        <taxon>Alteromonadaceae</taxon>
        <taxon>Saccharobesus</taxon>
    </lineage>
</organism>